<proteinExistence type="predicted"/>
<evidence type="ECO:0000313" key="2">
    <source>
        <dbReference type="Proteomes" id="UP000239203"/>
    </source>
</evidence>
<evidence type="ECO:0008006" key="3">
    <source>
        <dbReference type="Google" id="ProtNLM"/>
    </source>
</evidence>
<dbReference type="Proteomes" id="UP000239203">
    <property type="component" value="Unassembled WGS sequence"/>
</dbReference>
<accession>A0A2S6GN94</accession>
<sequence>MAHYCGEHRALLDELRAERDVGRSASLTRFGRWAAVGNAMLEARFNAAHADFARLAAAYARLGLFEFDNGEFEAATVKELLVRQRESGGAVAIALGLEVRALRSVAGKPMADWAEALVHLARAYAEAGQTARLEDALRWLTRLAKRVPSGLRVEVARLTCHLEGGSA</sequence>
<dbReference type="EMBL" id="PTIX01000009">
    <property type="protein sequence ID" value="PPK66660.1"/>
    <property type="molecule type" value="Genomic_DNA"/>
</dbReference>
<dbReference type="AlphaFoldDB" id="A0A2S6GN94"/>
<comment type="caution">
    <text evidence="1">The sequence shown here is derived from an EMBL/GenBank/DDBJ whole genome shotgun (WGS) entry which is preliminary data.</text>
</comment>
<keyword evidence="2" id="KW-1185">Reference proteome</keyword>
<gene>
    <name evidence="1" type="ORF">CLV40_10945</name>
</gene>
<protein>
    <recommendedName>
        <fullName evidence="3">Tetratricopeptide repeat protein</fullName>
    </recommendedName>
</protein>
<evidence type="ECO:0000313" key="1">
    <source>
        <dbReference type="EMBL" id="PPK66660.1"/>
    </source>
</evidence>
<name>A0A2S6GN94_9PSEU</name>
<reference evidence="1 2" key="1">
    <citation type="submission" date="2018-02" db="EMBL/GenBank/DDBJ databases">
        <title>Genomic Encyclopedia of Archaeal and Bacterial Type Strains, Phase II (KMG-II): from individual species to whole genera.</title>
        <authorList>
            <person name="Goeker M."/>
        </authorList>
    </citation>
    <scope>NUCLEOTIDE SEQUENCE [LARGE SCALE GENOMIC DNA]</scope>
    <source>
        <strain evidence="1 2">YU 961-1</strain>
    </source>
</reference>
<organism evidence="1 2">
    <name type="scientific">Actinokineospora auranticolor</name>
    <dbReference type="NCBI Taxonomy" id="155976"/>
    <lineage>
        <taxon>Bacteria</taxon>
        <taxon>Bacillati</taxon>
        <taxon>Actinomycetota</taxon>
        <taxon>Actinomycetes</taxon>
        <taxon>Pseudonocardiales</taxon>
        <taxon>Pseudonocardiaceae</taxon>
        <taxon>Actinokineospora</taxon>
    </lineage>
</organism>